<dbReference type="NCBIfam" id="TIGR00654">
    <property type="entry name" value="PhzF_family"/>
    <property type="match status" value="1"/>
</dbReference>
<protein>
    <submittedName>
        <fullName evidence="4">Phenazine biosynthesis protein PhzF family</fullName>
    </submittedName>
</protein>
<evidence type="ECO:0000256" key="3">
    <source>
        <dbReference type="PIRSR" id="PIRSR016184-1"/>
    </source>
</evidence>
<evidence type="ECO:0000313" key="5">
    <source>
        <dbReference type="Proteomes" id="UP000199520"/>
    </source>
</evidence>
<evidence type="ECO:0000256" key="2">
    <source>
        <dbReference type="ARBA" id="ARBA00023235"/>
    </source>
</evidence>
<evidence type="ECO:0000313" key="4">
    <source>
        <dbReference type="EMBL" id="SFM18874.1"/>
    </source>
</evidence>
<dbReference type="RefSeq" id="WP_090942377.1">
    <property type="nucleotide sequence ID" value="NZ_FOTS01000052.1"/>
</dbReference>
<gene>
    <name evidence="4" type="ORF">SAMN04490355_105215</name>
</gene>
<dbReference type="AlphaFoldDB" id="A0A1I4NTL9"/>
<keyword evidence="5" id="KW-1185">Reference proteome</keyword>
<name>A0A1I4NTL9_9FIRM</name>
<sequence>MKTYTVYQIDAFTSEKFNGNPAGVITNAQGLSDLAMQRIARELNNSETVFIFPPDDASHDVRLRYFTPTTEVPSCGHATIAAHYARSIENQLSSKRVMQKIGIGILPIDIVKNSYYTIWMTQGAIEFSEPLSTKDREVLLSSLGLFEGEIDERCPIQIVSTGHSKVMIGIKSIEKLHRLTPNMSMLSTLSTSIGCNGYYVFTFASRPSTILTHGRMFAPAIGISEDPVTGNAIGPLGAYLVKHRLVEHDSSLFSFTGIQGEAIGRAGIVDVKVKIEHGEPTQVQIGGTAIIVFKTQIEI</sequence>
<dbReference type="Gene3D" id="3.10.310.10">
    <property type="entry name" value="Diaminopimelate Epimerase, Chain A, domain 1"/>
    <property type="match status" value="2"/>
</dbReference>
<dbReference type="GO" id="GO:0016853">
    <property type="term" value="F:isomerase activity"/>
    <property type="evidence" value="ECO:0007669"/>
    <property type="project" value="UniProtKB-KW"/>
</dbReference>
<organism evidence="4 5">
    <name type="scientific">Pelosinus propionicus DSM 13327</name>
    <dbReference type="NCBI Taxonomy" id="1123291"/>
    <lineage>
        <taxon>Bacteria</taxon>
        <taxon>Bacillati</taxon>
        <taxon>Bacillota</taxon>
        <taxon>Negativicutes</taxon>
        <taxon>Selenomonadales</taxon>
        <taxon>Sporomusaceae</taxon>
        <taxon>Pelosinus</taxon>
    </lineage>
</organism>
<evidence type="ECO:0000256" key="1">
    <source>
        <dbReference type="ARBA" id="ARBA00008270"/>
    </source>
</evidence>
<feature type="active site" evidence="3">
    <location>
        <position position="47"/>
    </location>
</feature>
<proteinExistence type="inferred from homology"/>
<dbReference type="InterPro" id="IPR003719">
    <property type="entry name" value="Phenazine_PhzF-like"/>
</dbReference>
<dbReference type="GO" id="GO:0005737">
    <property type="term" value="C:cytoplasm"/>
    <property type="evidence" value="ECO:0007669"/>
    <property type="project" value="TreeGrafter"/>
</dbReference>
<dbReference type="OrthoDB" id="9788221at2"/>
<dbReference type="EMBL" id="FOTS01000052">
    <property type="protein sequence ID" value="SFM18874.1"/>
    <property type="molecule type" value="Genomic_DNA"/>
</dbReference>
<dbReference type="PIRSF" id="PIRSF016184">
    <property type="entry name" value="PhzC_PhzF"/>
    <property type="match status" value="1"/>
</dbReference>
<dbReference type="STRING" id="1123291.SAMN04490355_105215"/>
<dbReference type="Pfam" id="PF02567">
    <property type="entry name" value="PhzC-PhzF"/>
    <property type="match status" value="1"/>
</dbReference>
<dbReference type="Proteomes" id="UP000199520">
    <property type="component" value="Unassembled WGS sequence"/>
</dbReference>
<keyword evidence="2" id="KW-0413">Isomerase</keyword>
<dbReference type="NCBIfam" id="NF007625">
    <property type="entry name" value="PRK10281.1"/>
    <property type="match status" value="1"/>
</dbReference>
<reference evidence="5" key="1">
    <citation type="submission" date="2016-10" db="EMBL/GenBank/DDBJ databases">
        <authorList>
            <person name="Varghese N."/>
            <person name="Submissions S."/>
        </authorList>
    </citation>
    <scope>NUCLEOTIDE SEQUENCE [LARGE SCALE GENOMIC DNA]</scope>
    <source>
        <strain evidence="5">DSM 13327</strain>
    </source>
</reference>
<dbReference type="SUPFAM" id="SSF54506">
    <property type="entry name" value="Diaminopimelate epimerase-like"/>
    <property type="match status" value="1"/>
</dbReference>
<dbReference type="PANTHER" id="PTHR13774:SF39">
    <property type="entry name" value="BIOSYNTHESIS PROTEIN, PUTATIVE-RELATED"/>
    <property type="match status" value="1"/>
</dbReference>
<comment type="similarity">
    <text evidence="1">Belongs to the PhzF family.</text>
</comment>
<accession>A0A1I4NTL9</accession>
<dbReference type="PANTHER" id="PTHR13774">
    <property type="entry name" value="PHENAZINE BIOSYNTHESIS PROTEIN"/>
    <property type="match status" value="1"/>
</dbReference>